<reference evidence="3" key="1">
    <citation type="journal article" date="2023" name="Mol. Phylogenet. Evol.">
        <title>Genome-scale phylogeny and comparative genomics of the fungal order Sordariales.</title>
        <authorList>
            <person name="Hensen N."/>
            <person name="Bonometti L."/>
            <person name="Westerberg I."/>
            <person name="Brannstrom I.O."/>
            <person name="Guillou S."/>
            <person name="Cros-Aarteil S."/>
            <person name="Calhoun S."/>
            <person name="Haridas S."/>
            <person name="Kuo A."/>
            <person name="Mondo S."/>
            <person name="Pangilinan J."/>
            <person name="Riley R."/>
            <person name="LaButti K."/>
            <person name="Andreopoulos B."/>
            <person name="Lipzen A."/>
            <person name="Chen C."/>
            <person name="Yan M."/>
            <person name="Daum C."/>
            <person name="Ng V."/>
            <person name="Clum A."/>
            <person name="Steindorff A."/>
            <person name="Ohm R.A."/>
            <person name="Martin F."/>
            <person name="Silar P."/>
            <person name="Natvig D.O."/>
            <person name="Lalanne C."/>
            <person name="Gautier V."/>
            <person name="Ament-Velasquez S.L."/>
            <person name="Kruys A."/>
            <person name="Hutchinson M.I."/>
            <person name="Powell A.J."/>
            <person name="Barry K."/>
            <person name="Miller A.N."/>
            <person name="Grigoriev I.V."/>
            <person name="Debuchy R."/>
            <person name="Gladieux P."/>
            <person name="Hiltunen Thoren M."/>
            <person name="Johannesson H."/>
        </authorList>
    </citation>
    <scope>NUCLEOTIDE SEQUENCE</scope>
    <source>
        <strain evidence="3">CBS 955.72</strain>
    </source>
</reference>
<feature type="transmembrane region" description="Helical" evidence="2">
    <location>
        <begin position="120"/>
        <end position="144"/>
    </location>
</feature>
<keyword evidence="2" id="KW-0472">Membrane</keyword>
<keyword evidence="2" id="KW-1133">Transmembrane helix</keyword>
<evidence type="ECO:0000256" key="1">
    <source>
        <dbReference type="SAM" id="MobiDB-lite"/>
    </source>
</evidence>
<keyword evidence="2" id="KW-0812">Transmembrane</keyword>
<feature type="compositionally biased region" description="Polar residues" evidence="1">
    <location>
        <begin position="53"/>
        <end position="63"/>
    </location>
</feature>
<evidence type="ECO:0000256" key="2">
    <source>
        <dbReference type="SAM" id="Phobius"/>
    </source>
</evidence>
<evidence type="ECO:0000313" key="4">
    <source>
        <dbReference type="Proteomes" id="UP001275084"/>
    </source>
</evidence>
<name>A0AAJ0HBT4_9PEZI</name>
<proteinExistence type="predicted"/>
<feature type="compositionally biased region" description="Polar residues" evidence="1">
    <location>
        <begin position="1"/>
        <end position="12"/>
    </location>
</feature>
<organism evidence="3 4">
    <name type="scientific">Lasiosphaeria hispida</name>
    <dbReference type="NCBI Taxonomy" id="260671"/>
    <lineage>
        <taxon>Eukaryota</taxon>
        <taxon>Fungi</taxon>
        <taxon>Dikarya</taxon>
        <taxon>Ascomycota</taxon>
        <taxon>Pezizomycotina</taxon>
        <taxon>Sordariomycetes</taxon>
        <taxon>Sordariomycetidae</taxon>
        <taxon>Sordariales</taxon>
        <taxon>Lasiosphaeriaceae</taxon>
        <taxon>Lasiosphaeria</taxon>
    </lineage>
</organism>
<feature type="transmembrane region" description="Helical" evidence="2">
    <location>
        <begin position="156"/>
        <end position="173"/>
    </location>
</feature>
<comment type="caution">
    <text evidence="3">The sequence shown here is derived from an EMBL/GenBank/DDBJ whole genome shotgun (WGS) entry which is preliminary data.</text>
</comment>
<dbReference type="Proteomes" id="UP001275084">
    <property type="component" value="Unassembled WGS sequence"/>
</dbReference>
<feature type="region of interest" description="Disordered" evidence="1">
    <location>
        <begin position="1"/>
        <end position="72"/>
    </location>
</feature>
<reference evidence="3" key="2">
    <citation type="submission" date="2023-06" db="EMBL/GenBank/DDBJ databases">
        <authorList>
            <consortium name="Lawrence Berkeley National Laboratory"/>
            <person name="Haridas S."/>
            <person name="Hensen N."/>
            <person name="Bonometti L."/>
            <person name="Westerberg I."/>
            <person name="Brannstrom I.O."/>
            <person name="Guillou S."/>
            <person name="Cros-Aarteil S."/>
            <person name="Calhoun S."/>
            <person name="Kuo A."/>
            <person name="Mondo S."/>
            <person name="Pangilinan J."/>
            <person name="Riley R."/>
            <person name="Labutti K."/>
            <person name="Andreopoulos B."/>
            <person name="Lipzen A."/>
            <person name="Chen C."/>
            <person name="Yanf M."/>
            <person name="Daum C."/>
            <person name="Ng V."/>
            <person name="Clum A."/>
            <person name="Steindorff A."/>
            <person name="Ohm R."/>
            <person name="Martin F."/>
            <person name="Silar P."/>
            <person name="Natvig D."/>
            <person name="Lalanne C."/>
            <person name="Gautier V."/>
            <person name="Ament-Velasquez S.L."/>
            <person name="Kruys A."/>
            <person name="Hutchinson M.I."/>
            <person name="Powell A.J."/>
            <person name="Barry K."/>
            <person name="Miller A.N."/>
            <person name="Grigoriev I.V."/>
            <person name="Debuchy R."/>
            <person name="Gladieux P."/>
            <person name="Thoren M.H."/>
            <person name="Johannesson H."/>
        </authorList>
    </citation>
    <scope>NUCLEOTIDE SEQUENCE</scope>
    <source>
        <strain evidence="3">CBS 955.72</strain>
    </source>
</reference>
<protein>
    <submittedName>
        <fullName evidence="3">Uncharacterized protein</fullName>
    </submittedName>
</protein>
<gene>
    <name evidence="3" type="ORF">B0T25DRAFT_285033</name>
</gene>
<dbReference type="AlphaFoldDB" id="A0AAJ0HBT4"/>
<evidence type="ECO:0000313" key="3">
    <source>
        <dbReference type="EMBL" id="KAK3346693.1"/>
    </source>
</evidence>
<keyword evidence="4" id="KW-1185">Reference proteome</keyword>
<sequence>MAQPAPSATETSPVKLDRRCGRGQARDGSTARDAGLGCGRPRDRGSRPSGSDTLVQRGNNPATHTEYRSPAPICPRLRQGTGVFLGAYGRDADHINKGFRFQLSESRAVLYLVEPRVVPAGYLVVGYSAWIGMGMLLSSSLSLLDELAPDELLLEFWELGVSLFGLALSWVGGQKEVNIRARNTLELDFDVELALAIAVS</sequence>
<accession>A0AAJ0HBT4</accession>
<dbReference type="EMBL" id="JAUIQD010000006">
    <property type="protein sequence ID" value="KAK3346693.1"/>
    <property type="molecule type" value="Genomic_DNA"/>
</dbReference>